<dbReference type="CDD" id="cd00158">
    <property type="entry name" value="RHOD"/>
    <property type="match status" value="1"/>
</dbReference>
<evidence type="ECO:0000313" key="7">
    <source>
        <dbReference type="Proteomes" id="UP000029647"/>
    </source>
</evidence>
<dbReference type="Gene3D" id="3.40.250.10">
    <property type="entry name" value="Rhodanese-like domain"/>
    <property type="match status" value="1"/>
</dbReference>
<dbReference type="EMBL" id="BBMM01000006">
    <property type="protein sequence ID" value="GAL00574.1"/>
    <property type="molecule type" value="Genomic_DNA"/>
</dbReference>
<organism evidence="2 5">
    <name type="scientific">Nonlabens ulvanivorans</name>
    <name type="common">Persicivirga ulvanivorans</name>
    <dbReference type="NCBI Taxonomy" id="906888"/>
    <lineage>
        <taxon>Bacteria</taxon>
        <taxon>Pseudomonadati</taxon>
        <taxon>Bacteroidota</taxon>
        <taxon>Flavobacteriia</taxon>
        <taxon>Flavobacteriales</taxon>
        <taxon>Flavobacteriaceae</taxon>
        <taxon>Nonlabens</taxon>
    </lineage>
</organism>
<dbReference type="InterPro" id="IPR001763">
    <property type="entry name" value="Rhodanese-like_dom"/>
</dbReference>
<dbReference type="SUPFAM" id="SSF52821">
    <property type="entry name" value="Rhodanese/Cell cycle control phosphatase"/>
    <property type="match status" value="1"/>
</dbReference>
<evidence type="ECO:0000313" key="3">
    <source>
        <dbReference type="EMBL" id="GAL00574.1"/>
    </source>
</evidence>
<evidence type="ECO:0000313" key="5">
    <source>
        <dbReference type="Proteomes" id="UP000028980"/>
    </source>
</evidence>
<evidence type="ECO:0000313" key="6">
    <source>
        <dbReference type="Proteomes" id="UP000029226"/>
    </source>
</evidence>
<dbReference type="EMBL" id="BBLG01000004">
    <property type="protein sequence ID" value="GAK76483.1"/>
    <property type="molecule type" value="Genomic_DNA"/>
</dbReference>
<dbReference type="EMBL" id="BBNT01000002">
    <property type="protein sequence ID" value="GAL74517.1"/>
    <property type="molecule type" value="Genomic_DNA"/>
</dbReference>
<evidence type="ECO:0000259" key="1">
    <source>
        <dbReference type="PROSITE" id="PS50206"/>
    </source>
</evidence>
<dbReference type="Pfam" id="PF00581">
    <property type="entry name" value="Rhodanese"/>
    <property type="match status" value="1"/>
</dbReference>
<dbReference type="PANTHER" id="PTHR45431:SF3">
    <property type="entry name" value="RHODANESE-LIKE DOMAIN-CONTAINING PROTEIN 15, CHLOROPLASTIC"/>
    <property type="match status" value="1"/>
</dbReference>
<evidence type="ECO:0000313" key="4">
    <source>
        <dbReference type="EMBL" id="GAL74517.1"/>
    </source>
</evidence>
<evidence type="ECO:0000313" key="2">
    <source>
        <dbReference type="EMBL" id="GAK76483.1"/>
    </source>
</evidence>
<dbReference type="InterPro" id="IPR036873">
    <property type="entry name" value="Rhodanese-like_dom_sf"/>
</dbReference>
<sequence>MSFLSSLFGTKSSSDQIKKLSPADFKQAIKSINKTKQLVDVRTPSEFKSGHIKGAVNIDFFNTSKFMDALQKYDKEKAIYLYCRSGNRSGNAARKLENIGFKEIYDLQGGFMNWR</sequence>
<proteinExistence type="predicted"/>
<dbReference type="Proteomes" id="UP000029226">
    <property type="component" value="Unassembled WGS sequence"/>
</dbReference>
<dbReference type="Proteomes" id="UP000029647">
    <property type="component" value="Unassembled WGS sequence"/>
</dbReference>
<gene>
    <name evidence="4" type="ORF">JCM19275_3372</name>
    <name evidence="2" type="ORF">JCM19296_2080</name>
    <name evidence="3" type="ORF">JCM19314_1611</name>
</gene>
<dbReference type="PANTHER" id="PTHR45431">
    <property type="entry name" value="RHODANESE-LIKE DOMAIN-CONTAINING PROTEIN 15, CHLOROPLASTIC"/>
    <property type="match status" value="1"/>
</dbReference>
<comment type="caution">
    <text evidence="2">The sequence shown here is derived from an EMBL/GenBank/DDBJ whole genome shotgun (WGS) entry which is preliminary data.</text>
</comment>
<dbReference type="RefSeq" id="WP_042247792.1">
    <property type="nucleotide sequence ID" value="NZ_JBDUVK010000287.1"/>
</dbReference>
<protein>
    <recommendedName>
        <fullName evidence="1">Rhodanese domain-containing protein</fullName>
    </recommendedName>
</protein>
<dbReference type="PROSITE" id="PS50206">
    <property type="entry name" value="RHODANESE_3"/>
    <property type="match status" value="1"/>
</dbReference>
<name>A0A081DC37_NONUL</name>
<feature type="domain" description="Rhodanese" evidence="1">
    <location>
        <begin position="32"/>
        <end position="115"/>
    </location>
</feature>
<dbReference type="InterPro" id="IPR052367">
    <property type="entry name" value="Thiosulfate_ST/Rhodanese-like"/>
</dbReference>
<dbReference type="Proteomes" id="UP000028980">
    <property type="component" value="Unassembled WGS sequence"/>
</dbReference>
<reference evidence="5 6" key="1">
    <citation type="journal article" date="2014" name="Genome Announc.">
        <title>Draft Genome Sequences of Marine Flavobacterium Nonlabens Strains NR17, NR24, NR27, NR32, NR33, and Ara13.</title>
        <authorList>
            <person name="Nakanishi M."/>
            <person name="Meirelles P."/>
            <person name="Suzuki R."/>
            <person name="Takatani N."/>
            <person name="Mino S."/>
            <person name="Suda W."/>
            <person name="Oshima K."/>
            <person name="Hattori M."/>
            <person name="Ohkuma M."/>
            <person name="Hosokawa M."/>
            <person name="Miyashita K."/>
            <person name="Thompson F.L."/>
            <person name="Niwa A."/>
            <person name="Sawabe T."/>
            <person name="Sawabe T."/>
        </authorList>
    </citation>
    <scope>NUCLEOTIDE SEQUENCE [LARGE SCALE GENOMIC DNA]</scope>
    <source>
        <strain evidence="4">JCM 19275</strain>
        <strain evidence="2">JCM 19296</strain>
        <strain evidence="3">JCM 19314</strain>
        <strain evidence="7">JCM19275</strain>
        <strain evidence="5">JCM19296</strain>
        <strain evidence="6">JCM19314</strain>
    </source>
</reference>
<dbReference type="SMART" id="SM00450">
    <property type="entry name" value="RHOD"/>
    <property type="match status" value="1"/>
</dbReference>
<dbReference type="AlphaFoldDB" id="A0A081DC37"/>
<accession>A0A081DC37</accession>